<dbReference type="Pfam" id="PF00486">
    <property type="entry name" value="Trans_reg_C"/>
    <property type="match status" value="1"/>
</dbReference>
<dbReference type="EMBL" id="AP014946">
    <property type="protein sequence ID" value="BAT59572.1"/>
    <property type="molecule type" value="Genomic_DNA"/>
</dbReference>
<dbReference type="InterPro" id="IPR016032">
    <property type="entry name" value="Sig_transdc_resp-reg_C-effctor"/>
</dbReference>
<dbReference type="AlphaFoldDB" id="A0A0S3PUM9"/>
<name>A0A0S3PUM9_9BRAD</name>
<evidence type="ECO:0000259" key="3">
    <source>
        <dbReference type="PROSITE" id="PS51755"/>
    </source>
</evidence>
<dbReference type="CDD" id="cd00383">
    <property type="entry name" value="trans_reg_C"/>
    <property type="match status" value="1"/>
</dbReference>
<dbReference type="Proteomes" id="UP000236884">
    <property type="component" value="Chromosome"/>
</dbReference>
<dbReference type="GO" id="GO:0006355">
    <property type="term" value="P:regulation of DNA-templated transcription"/>
    <property type="evidence" value="ECO:0007669"/>
    <property type="project" value="InterPro"/>
</dbReference>
<dbReference type="SMART" id="SM00862">
    <property type="entry name" value="Trans_reg_C"/>
    <property type="match status" value="1"/>
</dbReference>
<evidence type="ECO:0000256" key="2">
    <source>
        <dbReference type="PROSITE-ProRule" id="PRU01091"/>
    </source>
</evidence>
<proteinExistence type="predicted"/>
<dbReference type="Gene3D" id="1.10.10.10">
    <property type="entry name" value="Winged helix-like DNA-binding domain superfamily/Winged helix DNA-binding domain"/>
    <property type="match status" value="1"/>
</dbReference>
<keyword evidence="1 2" id="KW-0238">DNA-binding</keyword>
<dbReference type="PROSITE" id="PS51755">
    <property type="entry name" value="OMPR_PHOB"/>
    <property type="match status" value="1"/>
</dbReference>
<dbReference type="SUPFAM" id="SSF48452">
    <property type="entry name" value="TPR-like"/>
    <property type="match status" value="1"/>
</dbReference>
<gene>
    <name evidence="4" type="primary">hilA_2</name>
    <name evidence="4" type="ORF">GJW-30_1_02105</name>
</gene>
<evidence type="ECO:0000256" key="1">
    <source>
        <dbReference type="ARBA" id="ARBA00023125"/>
    </source>
</evidence>
<dbReference type="OrthoDB" id="54411at2"/>
<accession>A0A0S3PUM9</accession>
<dbReference type="InterPro" id="IPR036388">
    <property type="entry name" value="WH-like_DNA-bd_sf"/>
</dbReference>
<dbReference type="Gene3D" id="1.25.40.10">
    <property type="entry name" value="Tetratricopeptide repeat domain"/>
    <property type="match status" value="2"/>
</dbReference>
<dbReference type="SUPFAM" id="SSF46894">
    <property type="entry name" value="C-terminal effector domain of the bipartite response regulators"/>
    <property type="match status" value="1"/>
</dbReference>
<dbReference type="GO" id="GO:0000160">
    <property type="term" value="P:phosphorelay signal transduction system"/>
    <property type="evidence" value="ECO:0007669"/>
    <property type="project" value="InterPro"/>
</dbReference>
<protein>
    <submittedName>
        <fullName evidence="4">Transcriptional regulator HilA</fullName>
    </submittedName>
</protein>
<dbReference type="KEGG" id="vgo:GJW-30_1_02105"/>
<organism evidence="4 5">
    <name type="scientific">Variibacter gotjawalensis</name>
    <dbReference type="NCBI Taxonomy" id="1333996"/>
    <lineage>
        <taxon>Bacteria</taxon>
        <taxon>Pseudomonadati</taxon>
        <taxon>Pseudomonadota</taxon>
        <taxon>Alphaproteobacteria</taxon>
        <taxon>Hyphomicrobiales</taxon>
        <taxon>Nitrobacteraceae</taxon>
        <taxon>Variibacter</taxon>
    </lineage>
</organism>
<sequence>MDQPSHIGVDDFVLDAPSGRLLGPDGSEIALRPKAFDLLFALAKANGTPLSKADLLSAVWGNVNVTEDSLFQAVRDARRAIGDPKGARLRSLPRRGYMLDAAIKTWSPQAAQPTAPIVHPPAIPDRPSIAVPPFRTLGAAGDRGYIAEGIAEEISGVLSRFSWLFVRATASAAAVARNAGSPTETGRSLGVRYILDGSVTFTPSTFVVRCRLLETANGGYVWQGRFDGSETDLMTLYDKMTSEIAAALEPRILRAEIERAQRRGTSDLTAFDFYLRALPGYFSRSRAGNGDAIRLLEAALEHDQHFHLARALLSRCVATTLWLGVEADTAAAVDRALTLARDALRGDGADPQIISLTSHLLALFANEHDEAEILIGKSLQLNANSAESWRLAAWIATFGGESDLALQRLDVCEQLDPISPLLADAHSCRAGALLFARRFEDAITAARRSIAVAPQATTPRRFLVSALHHVGAFDDAKTELQQLMKLQPNSSLTRSRLLNRYRHQWMTDLVVEGLGQSGMPEVSAQ</sequence>
<keyword evidence="5" id="KW-1185">Reference proteome</keyword>
<dbReference type="InterPro" id="IPR001867">
    <property type="entry name" value="OmpR/PhoB-type_DNA-bd"/>
</dbReference>
<reference evidence="4 5" key="1">
    <citation type="submission" date="2015-08" db="EMBL/GenBank/DDBJ databases">
        <title>Investigation of the bacterial diversity of lava forest soil.</title>
        <authorList>
            <person name="Lee J.S."/>
        </authorList>
    </citation>
    <scope>NUCLEOTIDE SEQUENCE [LARGE SCALE GENOMIC DNA]</scope>
    <source>
        <strain evidence="4 5">GJW-30</strain>
    </source>
</reference>
<feature type="DNA-binding region" description="OmpR/PhoB-type" evidence="2">
    <location>
        <begin position="4"/>
        <end position="101"/>
    </location>
</feature>
<feature type="domain" description="OmpR/PhoB-type" evidence="3">
    <location>
        <begin position="4"/>
        <end position="101"/>
    </location>
</feature>
<dbReference type="Gene3D" id="3.40.50.10070">
    <property type="entry name" value="TolB, N-terminal domain"/>
    <property type="match status" value="1"/>
</dbReference>
<dbReference type="GO" id="GO:0003677">
    <property type="term" value="F:DNA binding"/>
    <property type="evidence" value="ECO:0007669"/>
    <property type="project" value="UniProtKB-UniRule"/>
</dbReference>
<evidence type="ECO:0000313" key="4">
    <source>
        <dbReference type="EMBL" id="BAT59572.1"/>
    </source>
</evidence>
<dbReference type="InterPro" id="IPR011990">
    <property type="entry name" value="TPR-like_helical_dom_sf"/>
</dbReference>
<evidence type="ECO:0000313" key="5">
    <source>
        <dbReference type="Proteomes" id="UP000236884"/>
    </source>
</evidence>
<dbReference type="RefSeq" id="WP_130364885.1">
    <property type="nucleotide sequence ID" value="NZ_AP014946.1"/>
</dbReference>